<gene>
    <name evidence="1" type="ORF">ES332_A08G054700v1</name>
</gene>
<dbReference type="AlphaFoldDB" id="A0A5D2PC03"/>
<name>A0A5D2PC03_GOSTO</name>
<accession>A0A5D2PC03</accession>
<proteinExistence type="predicted"/>
<dbReference type="Proteomes" id="UP000322667">
    <property type="component" value="Chromosome A08"/>
</dbReference>
<sequence length="48" mass="5700">MFFFIFFVEFFYFSPTYTTSLFGVYSQSVRGKVNGAEESCFAISVKWW</sequence>
<reference evidence="1 2" key="1">
    <citation type="submission" date="2019-07" db="EMBL/GenBank/DDBJ databases">
        <title>WGS assembly of Gossypium tomentosum.</title>
        <authorList>
            <person name="Chen Z.J."/>
            <person name="Sreedasyam A."/>
            <person name="Ando A."/>
            <person name="Song Q."/>
            <person name="De L."/>
            <person name="Hulse-Kemp A."/>
            <person name="Ding M."/>
            <person name="Ye W."/>
            <person name="Kirkbride R."/>
            <person name="Jenkins J."/>
            <person name="Plott C."/>
            <person name="Lovell J."/>
            <person name="Lin Y.-M."/>
            <person name="Vaughn R."/>
            <person name="Liu B."/>
            <person name="Li W."/>
            <person name="Simpson S."/>
            <person name="Scheffler B."/>
            <person name="Saski C."/>
            <person name="Grover C."/>
            <person name="Hu G."/>
            <person name="Conover J."/>
            <person name="Carlson J."/>
            <person name="Shu S."/>
            <person name="Boston L."/>
            <person name="Williams M."/>
            <person name="Peterson D."/>
            <person name="Mcgee K."/>
            <person name="Jones D."/>
            <person name="Wendel J."/>
            <person name="Stelly D."/>
            <person name="Grimwood J."/>
            <person name="Schmutz J."/>
        </authorList>
    </citation>
    <scope>NUCLEOTIDE SEQUENCE [LARGE SCALE GENOMIC DNA]</scope>
    <source>
        <strain evidence="1">7179.01</strain>
    </source>
</reference>
<keyword evidence="2" id="KW-1185">Reference proteome</keyword>
<protein>
    <submittedName>
        <fullName evidence="1">Uncharacterized protein</fullName>
    </submittedName>
</protein>
<evidence type="ECO:0000313" key="2">
    <source>
        <dbReference type="Proteomes" id="UP000322667"/>
    </source>
</evidence>
<dbReference type="EMBL" id="CM017617">
    <property type="protein sequence ID" value="TYI13373.1"/>
    <property type="molecule type" value="Genomic_DNA"/>
</dbReference>
<organism evidence="1 2">
    <name type="scientific">Gossypium tomentosum</name>
    <name type="common">Hawaiian cotton</name>
    <name type="synonym">Gossypium sandvicense</name>
    <dbReference type="NCBI Taxonomy" id="34277"/>
    <lineage>
        <taxon>Eukaryota</taxon>
        <taxon>Viridiplantae</taxon>
        <taxon>Streptophyta</taxon>
        <taxon>Embryophyta</taxon>
        <taxon>Tracheophyta</taxon>
        <taxon>Spermatophyta</taxon>
        <taxon>Magnoliopsida</taxon>
        <taxon>eudicotyledons</taxon>
        <taxon>Gunneridae</taxon>
        <taxon>Pentapetalae</taxon>
        <taxon>rosids</taxon>
        <taxon>malvids</taxon>
        <taxon>Malvales</taxon>
        <taxon>Malvaceae</taxon>
        <taxon>Malvoideae</taxon>
        <taxon>Gossypium</taxon>
    </lineage>
</organism>
<evidence type="ECO:0000313" key="1">
    <source>
        <dbReference type="EMBL" id="TYI13373.1"/>
    </source>
</evidence>